<dbReference type="RefSeq" id="WP_041114527.1">
    <property type="nucleotide sequence ID" value="NZ_JARTHD010000048.1"/>
</dbReference>
<accession>A0ABR5AP98</accession>
<dbReference type="EMBL" id="JXLP01000025">
    <property type="protein sequence ID" value="KIL74182.1"/>
    <property type="molecule type" value="Genomic_DNA"/>
</dbReference>
<comment type="caution">
    <text evidence="2">The sequence shown here is derived from an EMBL/GenBank/DDBJ whole genome shotgun (WGS) entry which is preliminary data.</text>
</comment>
<evidence type="ECO:0000256" key="1">
    <source>
        <dbReference type="SAM" id="MobiDB-lite"/>
    </source>
</evidence>
<organism evidence="2 3">
    <name type="scientific">Bacillus badius</name>
    <dbReference type="NCBI Taxonomy" id="1455"/>
    <lineage>
        <taxon>Bacteria</taxon>
        <taxon>Bacillati</taxon>
        <taxon>Bacillota</taxon>
        <taxon>Bacilli</taxon>
        <taxon>Bacillales</taxon>
        <taxon>Bacillaceae</taxon>
        <taxon>Pseudobacillus</taxon>
    </lineage>
</organism>
<protein>
    <recommendedName>
        <fullName evidence="4">Lipoprotein</fullName>
    </recommendedName>
</protein>
<evidence type="ECO:0008006" key="4">
    <source>
        <dbReference type="Google" id="ProtNLM"/>
    </source>
</evidence>
<evidence type="ECO:0000313" key="3">
    <source>
        <dbReference type="Proteomes" id="UP000031982"/>
    </source>
</evidence>
<evidence type="ECO:0000313" key="2">
    <source>
        <dbReference type="EMBL" id="KIL74182.1"/>
    </source>
</evidence>
<name>A0ABR5AP98_BACBA</name>
<feature type="compositionally biased region" description="Polar residues" evidence="1">
    <location>
        <begin position="24"/>
        <end position="33"/>
    </location>
</feature>
<sequence>MKKNWILGSALLSFGLILGGCGEETSSPKQETNSAEKEKNNDAAHKQDYQKKEDTEDTKFSNEVGDFEILGLYRNEKSSEKDASFVIDFEGFTMKVIPTLVDITPNEYSSDPDLFQESDTARAIMLTVEAENTTDFDVDYVGGITAVTDTKEQISAKTGLASENAAVTTYQGKVKEQGYSLFVLKDGKSTPKDITLIFEPPYKVVDGAVDGTRLGEEQRIEFTYTAAKDLK</sequence>
<dbReference type="Proteomes" id="UP000031982">
    <property type="component" value="Unassembled WGS sequence"/>
</dbReference>
<feature type="region of interest" description="Disordered" evidence="1">
    <location>
        <begin position="23"/>
        <end position="60"/>
    </location>
</feature>
<gene>
    <name evidence="2" type="ORF">SD77_2923</name>
</gene>
<feature type="compositionally biased region" description="Basic and acidic residues" evidence="1">
    <location>
        <begin position="34"/>
        <end position="60"/>
    </location>
</feature>
<reference evidence="2 3" key="1">
    <citation type="submission" date="2015-01" db="EMBL/GenBank/DDBJ databases">
        <title>Genome Assembly of Bacillus badius MTCC 1458.</title>
        <authorList>
            <person name="Verma A."/>
            <person name="Khatri I."/>
            <person name="Mual P."/>
            <person name="Subramanian S."/>
            <person name="Krishnamurthi S."/>
        </authorList>
    </citation>
    <scope>NUCLEOTIDE SEQUENCE [LARGE SCALE GENOMIC DNA]</scope>
    <source>
        <strain evidence="2 3">MTCC 1458</strain>
    </source>
</reference>
<keyword evidence="3" id="KW-1185">Reference proteome</keyword>
<dbReference type="PROSITE" id="PS51257">
    <property type="entry name" value="PROKAR_LIPOPROTEIN"/>
    <property type="match status" value="1"/>
</dbReference>
<proteinExistence type="predicted"/>